<dbReference type="Proteomes" id="UP000001301">
    <property type="component" value="Chromosome"/>
</dbReference>
<proteinExistence type="predicted"/>
<evidence type="ECO:0000313" key="2">
    <source>
        <dbReference type="Proteomes" id="UP000001301"/>
    </source>
</evidence>
<organism evidence="1 2">
    <name type="scientific">Bacillus thuringiensis subsp. konkukian (strain 97-27)</name>
    <dbReference type="NCBI Taxonomy" id="281309"/>
    <lineage>
        <taxon>Bacteria</taxon>
        <taxon>Bacillati</taxon>
        <taxon>Bacillota</taxon>
        <taxon>Bacilli</taxon>
        <taxon>Bacillales</taxon>
        <taxon>Bacillaceae</taxon>
        <taxon>Bacillus</taxon>
        <taxon>Bacillus cereus group</taxon>
    </lineage>
</organism>
<accession>Q6HAW5</accession>
<dbReference type="EMBL" id="AE017355">
    <property type="protein sequence ID" value="AAT61167.1"/>
    <property type="molecule type" value="Genomic_DNA"/>
</dbReference>
<reference evidence="1 2" key="1">
    <citation type="journal article" date="2006" name="J. Bacteriol.">
        <title>Pathogenomic sequence analysis of Bacillus cereus and Bacillus thuringiensis isolates closely related to Bacillus anthracis.</title>
        <authorList>
            <person name="Han C.S."/>
            <person name="Xie G."/>
            <person name="Challacombe J.F."/>
            <person name="Altherr M.R."/>
            <person name="Bhotika S.S."/>
            <person name="Brown N."/>
            <person name="Bruce D."/>
            <person name="Campbell C.S."/>
            <person name="Campbell M.L."/>
            <person name="Chen J."/>
            <person name="Chertkov O."/>
            <person name="Cleland C."/>
            <person name="Dimitrijevic M."/>
            <person name="Doggett N.A."/>
            <person name="Fawcett J.J."/>
            <person name="Glavina T."/>
            <person name="Goodwin L.A."/>
            <person name="Green L.D."/>
            <person name="Hill K.K."/>
            <person name="Hitchcock P."/>
            <person name="Jackson P.J."/>
            <person name="Keim P."/>
            <person name="Kewalramani A.R."/>
            <person name="Longmire J."/>
            <person name="Lucas S."/>
            <person name="Malfatti S."/>
            <person name="McMurry K."/>
            <person name="Meincke L.J."/>
            <person name="Misra M."/>
            <person name="Moseman B.L."/>
            <person name="Mundt M."/>
            <person name="Munk A.C."/>
            <person name="Okinaka R.T."/>
            <person name="Parson-Quintana B."/>
            <person name="Reilly L.P."/>
            <person name="Richardson P."/>
            <person name="Robinson D.L."/>
            <person name="Rubin E."/>
            <person name="Saunders E."/>
            <person name="Tapia R."/>
            <person name="Tesmer J.G."/>
            <person name="Thayer N."/>
            <person name="Thompson L.S."/>
            <person name="Tice H."/>
            <person name="Ticknor L.O."/>
            <person name="Wills P.L."/>
            <person name="Brettin T.S."/>
            <person name="Gilna P."/>
        </authorList>
    </citation>
    <scope>NUCLEOTIDE SEQUENCE [LARGE SCALE GENOMIC DNA]</scope>
    <source>
        <strain evidence="1 2">97-27</strain>
    </source>
</reference>
<name>Q6HAW5_BACHK</name>
<protein>
    <submittedName>
        <fullName evidence="1">Uncharacterized protein</fullName>
    </submittedName>
</protein>
<dbReference type="KEGG" id="btk:BT9727_5002"/>
<sequence>MNIRKAHFSYIFSKKNAPYPHICETLFPSAQSILPYIKNRLQKQNKESISYETDSLHVIIISL</sequence>
<dbReference type="HOGENOM" id="CLU_2876395_0_0_9"/>
<dbReference type="AlphaFoldDB" id="Q6HAW5"/>
<evidence type="ECO:0000313" key="1">
    <source>
        <dbReference type="EMBL" id="AAT61167.1"/>
    </source>
</evidence>
<gene>
    <name evidence="1" type="ordered locus">BT9727_5002</name>
</gene>